<dbReference type="OrthoDB" id="192433at2"/>
<dbReference type="EMBL" id="DF968063">
    <property type="protein sequence ID" value="GAP02423.1"/>
    <property type="molecule type" value="Genomic_DNA"/>
</dbReference>
<reference evidence="2 3" key="1">
    <citation type="journal article" date="2015" name="BMC Genomics">
        <title>Comparative genomics of Fructobacillus spp. and Leuconostoc spp. reveals niche-specific evolution of Fructobacillus spp.</title>
        <authorList>
            <person name="Endo A."/>
            <person name="Tanizawa Y."/>
            <person name="Tanaka N."/>
            <person name="Maeno S."/>
            <person name="Kumar H."/>
            <person name="Shiwa Y."/>
            <person name="Okada S."/>
            <person name="Yoshikawa H."/>
            <person name="Dicks L."/>
            <person name="Nakagawa J."/>
            <person name="Arita M."/>
        </authorList>
    </citation>
    <scope>NUCLEOTIDE SEQUENCE [LARGE SCALE GENOMIC DNA]</scope>
    <source>
        <strain evidence="2 3">DSM 15468</strain>
    </source>
</reference>
<dbReference type="STRING" id="220714.SAMN05660469_0375"/>
<feature type="transmembrane region" description="Helical" evidence="1">
    <location>
        <begin position="32"/>
        <end position="55"/>
    </location>
</feature>
<organism evidence="2 3">
    <name type="scientific">Fructobacillus pseudoficulneus</name>
    <dbReference type="NCBI Taxonomy" id="220714"/>
    <lineage>
        <taxon>Bacteria</taxon>
        <taxon>Bacillati</taxon>
        <taxon>Bacillota</taxon>
        <taxon>Bacilli</taxon>
        <taxon>Lactobacillales</taxon>
        <taxon>Lactobacillaceae</taxon>
        <taxon>Fructobacillus</taxon>
    </lineage>
</organism>
<evidence type="ECO:0000313" key="2">
    <source>
        <dbReference type="EMBL" id="GAP02423.1"/>
    </source>
</evidence>
<accession>A0A3F3H7I1</accession>
<dbReference type="Proteomes" id="UP000061227">
    <property type="component" value="Unassembled WGS sequence"/>
</dbReference>
<keyword evidence="3" id="KW-1185">Reference proteome</keyword>
<keyword evidence="1" id="KW-0472">Membrane</keyword>
<name>A0A3F3H7I1_9LACO</name>
<keyword evidence="1" id="KW-0812">Transmembrane</keyword>
<dbReference type="AlphaFoldDB" id="A0A3F3H7I1"/>
<evidence type="ECO:0000313" key="3">
    <source>
        <dbReference type="Proteomes" id="UP000061227"/>
    </source>
</evidence>
<proteinExistence type="predicted"/>
<evidence type="ECO:0000256" key="1">
    <source>
        <dbReference type="SAM" id="Phobius"/>
    </source>
</evidence>
<keyword evidence="1" id="KW-1133">Transmembrane helix</keyword>
<dbReference type="RefSeq" id="WP_059376231.1">
    <property type="nucleotide sequence ID" value="NZ_DF968063.1"/>
</dbReference>
<gene>
    <name evidence="2" type="ORF">FPFC_013030</name>
</gene>
<protein>
    <submittedName>
        <fullName evidence="2">ABC transporter permease</fullName>
    </submittedName>
</protein>
<sequence length="69" mass="7912">MAMRFAWVFLILASYPVALLWAANHGWPVRVTMLAAFALLVVGSLGFMLLTYLHYQRESLTEDHRETKS</sequence>